<evidence type="ECO:0000313" key="8">
    <source>
        <dbReference type="Proteomes" id="UP000094761"/>
    </source>
</evidence>
<proteinExistence type="inferred from homology"/>
<comment type="similarity">
    <text evidence="2 4">Belongs to the thiolase-like superfamily. Beta-ketoacyl-ACP synthases family.</text>
</comment>
<geneLocation type="plasmid" evidence="7">
    <name>p251_like</name>
</geneLocation>
<evidence type="ECO:0000313" key="6">
    <source>
        <dbReference type="EMBL" id="MDC5743536.1"/>
    </source>
</evidence>
<dbReference type="SUPFAM" id="SSF53901">
    <property type="entry name" value="Thiolase-like"/>
    <property type="match status" value="2"/>
</dbReference>
<dbReference type="InterPro" id="IPR000794">
    <property type="entry name" value="Beta-ketoacyl_synthase"/>
</dbReference>
<reference evidence="7 8" key="1">
    <citation type="submission" date="2016-03" db="EMBL/GenBank/DDBJ databases">
        <title>Draft genome sequence of the Vibrio tubiashii subs. europaeus.</title>
        <authorList>
            <person name="Spinard E."/>
            <person name="Dubert J."/>
            <person name="Nelson D.R."/>
            <person name="Barja J.L."/>
        </authorList>
    </citation>
    <scope>NUCLEOTIDE SEQUENCE [LARGE SCALE GENOMIC DNA]</scope>
    <source>
        <strain evidence="8">PP-638</strain>
        <strain evidence="7">PP2-638</strain>
        <plasmid evidence="7">p251_like</plasmid>
    </source>
</reference>
<comment type="caution">
    <text evidence="7">The sequence shown here is derived from an EMBL/GenBank/DDBJ whole genome shotgun (WGS) entry which is preliminary data.</text>
</comment>
<evidence type="ECO:0000313" key="9">
    <source>
        <dbReference type="Proteomes" id="UP001150001"/>
    </source>
</evidence>
<evidence type="ECO:0000256" key="3">
    <source>
        <dbReference type="ARBA" id="ARBA00022679"/>
    </source>
</evidence>
<dbReference type="Proteomes" id="UP001150001">
    <property type="component" value="Unassembled WGS sequence"/>
</dbReference>
<evidence type="ECO:0000256" key="1">
    <source>
        <dbReference type="ARBA" id="ARBA00005194"/>
    </source>
</evidence>
<name>A0A178J4N0_9VIBR</name>
<dbReference type="Proteomes" id="UP000094761">
    <property type="component" value="Unassembled WGS sequence"/>
</dbReference>
<dbReference type="OrthoDB" id="8607208at2"/>
<evidence type="ECO:0000256" key="2">
    <source>
        <dbReference type="ARBA" id="ARBA00008467"/>
    </source>
</evidence>
<keyword evidence="3 4" id="KW-0808">Transferase</keyword>
<dbReference type="GeneID" id="78078864"/>
<dbReference type="InterPro" id="IPR016039">
    <property type="entry name" value="Thiolase-like"/>
</dbReference>
<keyword evidence="7" id="KW-0614">Plasmid</keyword>
<dbReference type="PANTHER" id="PTHR11712">
    <property type="entry name" value="POLYKETIDE SYNTHASE-RELATED"/>
    <property type="match status" value="1"/>
</dbReference>
<dbReference type="InterPro" id="IPR020841">
    <property type="entry name" value="PKS_Beta-ketoAc_synthase_dom"/>
</dbReference>
<dbReference type="InterPro" id="IPR014030">
    <property type="entry name" value="Ketoacyl_synth_N"/>
</dbReference>
<organism evidence="7 8">
    <name type="scientific">Vibrio europaeus</name>
    <dbReference type="NCBI Taxonomy" id="300876"/>
    <lineage>
        <taxon>Bacteria</taxon>
        <taxon>Pseudomonadati</taxon>
        <taxon>Pseudomonadota</taxon>
        <taxon>Gammaproteobacteria</taxon>
        <taxon>Vibrionales</taxon>
        <taxon>Vibrionaceae</taxon>
        <taxon>Vibrio</taxon>
        <taxon>Vibrio oreintalis group</taxon>
    </lineage>
</organism>
<dbReference type="GO" id="GO:0005829">
    <property type="term" value="C:cytosol"/>
    <property type="evidence" value="ECO:0007669"/>
    <property type="project" value="TreeGrafter"/>
</dbReference>
<dbReference type="RefSeq" id="WP_069669826.1">
    <property type="nucleotide sequence ID" value="NZ_JAPFIM010000025.1"/>
</dbReference>
<feature type="domain" description="Ketosynthase family 3 (KS3)" evidence="5">
    <location>
        <begin position="1"/>
        <end position="379"/>
    </location>
</feature>
<gene>
    <name evidence="7" type="ORF">AZ468_24405</name>
    <name evidence="6" type="ORF">OPW20_26085</name>
</gene>
<evidence type="ECO:0000256" key="4">
    <source>
        <dbReference type="RuleBase" id="RU003694"/>
    </source>
</evidence>
<sequence>MSLPIVISGMGLYTPAIQGIKNVGKYHHDFHALHYPSNILEIGITPCLSSMYRPPRSEDTTQHLLKALEEALANANINLSEWPKHRVAVVIGTSHSGLNQLSKLYQQANKNHQPSHSDVESSLISHCTDAITDRYQLTGKKITVSSACSSSLTAIGIAKELIENNKADLVLCGGCDGLALPVIAGFHSLKALCLDRCSPFGHPTGLNLGEGAAAIVVQHSPYPNSWALLGYGVASDAFHITAPDPDGGGIKRAIHTAIEQSGLTSSDINLISAHATGTPANDHVESSVYHSLFGPRTPVSVMKPFFGHTLGASGVVELVTLLASLDQGLVPANHNQTRHRQDCLPLYTDYPPDENNHYQTILATSLGFGGNNSALVVSKCHRSSQQDAEPAPIAILGAGQTDGQFSTTVHQPSPPQPFNFTRHYRRFARSSPQIQFAIEAVGHAIRGHEEWVTRNPSAGLIMGLTQRPQRNLKRYLSSIYDGNPRFASAHHFPLTNMNATGGLTSIAHQVIGHSTTLSSAMAALEYSCDLLHRRTQDLMLVCASDEHGAFTATDSERAQGGAALLLAHSTSVDQYNLLAHAWILGTHHRHYQASTASQPWPECLEVCIHETLQQAGLTLENLDDCFDSNVHTTPSLHDEITAYLTHHHVTLQRHRVEPLPPSSQLLFQITAAMTHCRRANQPYRALIIVVDATDTIGAVIISNQRALEHD</sequence>
<dbReference type="CDD" id="cd00834">
    <property type="entry name" value="KAS_I_II"/>
    <property type="match status" value="1"/>
</dbReference>
<dbReference type="PANTHER" id="PTHR11712:SF336">
    <property type="entry name" value="3-OXOACYL-[ACYL-CARRIER-PROTEIN] SYNTHASE, MITOCHONDRIAL"/>
    <property type="match status" value="1"/>
</dbReference>
<reference evidence="6" key="2">
    <citation type="submission" date="2022-11" db="EMBL/GenBank/DDBJ databases">
        <title>Role of the vibriolysin VemA secreted by the emergent pathogen Vibrio europaeus in the colonization of Manila clam mucus.</title>
        <authorList>
            <person name="Martinez C."/>
            <person name="Rodriguez S."/>
            <person name="Vences A."/>
            <person name="Barja J.L."/>
            <person name="Toranzo A.E."/>
            <person name="Dubert J."/>
        </authorList>
    </citation>
    <scope>NUCLEOTIDE SEQUENCE</scope>
    <source>
        <strain evidence="6">3454</strain>
    </source>
</reference>
<dbReference type="Pfam" id="PF02801">
    <property type="entry name" value="Ketoacyl-synt_C"/>
    <property type="match status" value="1"/>
</dbReference>
<accession>A0A178J4N0</accession>
<dbReference type="InterPro" id="IPR014031">
    <property type="entry name" value="Ketoacyl_synth_C"/>
</dbReference>
<keyword evidence="9" id="KW-1185">Reference proteome</keyword>
<evidence type="ECO:0000259" key="5">
    <source>
        <dbReference type="PROSITE" id="PS52004"/>
    </source>
</evidence>
<dbReference type="EMBL" id="LUAX01000008">
    <property type="protein sequence ID" value="OAM96831.1"/>
    <property type="molecule type" value="Genomic_DNA"/>
</dbReference>
<dbReference type="Gene3D" id="3.40.47.10">
    <property type="match status" value="2"/>
</dbReference>
<dbReference type="PROSITE" id="PS52004">
    <property type="entry name" value="KS3_2"/>
    <property type="match status" value="1"/>
</dbReference>
<dbReference type="GO" id="GO:0006633">
    <property type="term" value="P:fatty acid biosynthetic process"/>
    <property type="evidence" value="ECO:0007669"/>
    <property type="project" value="TreeGrafter"/>
</dbReference>
<dbReference type="PROSITE" id="PS00098">
    <property type="entry name" value="THIOLASE_1"/>
    <property type="match status" value="1"/>
</dbReference>
<dbReference type="EMBL" id="JAPFIT010000033">
    <property type="protein sequence ID" value="MDC5743536.1"/>
    <property type="molecule type" value="Genomic_DNA"/>
</dbReference>
<comment type="pathway">
    <text evidence="1">Lipid metabolism; fatty acid biosynthesis.</text>
</comment>
<dbReference type="GO" id="GO:0004315">
    <property type="term" value="F:3-oxoacyl-[acyl-carrier-protein] synthase activity"/>
    <property type="evidence" value="ECO:0007669"/>
    <property type="project" value="TreeGrafter"/>
</dbReference>
<dbReference type="AlphaFoldDB" id="A0A178J4N0"/>
<dbReference type="SMART" id="SM00825">
    <property type="entry name" value="PKS_KS"/>
    <property type="match status" value="1"/>
</dbReference>
<protein>
    <submittedName>
        <fullName evidence="6">Beta-ketoacyl-[acyl-carrier-protein] synthase family protein</fullName>
    </submittedName>
</protein>
<evidence type="ECO:0000313" key="7">
    <source>
        <dbReference type="EMBL" id="OAM96831.1"/>
    </source>
</evidence>
<dbReference type="InterPro" id="IPR020615">
    <property type="entry name" value="Thiolase_acyl_enz_int_AS"/>
</dbReference>
<dbReference type="Pfam" id="PF00109">
    <property type="entry name" value="ketoacyl-synt"/>
    <property type="match status" value="2"/>
</dbReference>